<dbReference type="PRINTS" id="PR00598">
    <property type="entry name" value="HTHMARR"/>
</dbReference>
<dbReference type="InterPro" id="IPR036390">
    <property type="entry name" value="WH_DNA-bd_sf"/>
</dbReference>
<proteinExistence type="predicted"/>
<keyword evidence="1" id="KW-0805">Transcription regulation</keyword>
<sequence>MTDYNDCIAFLLAKAYQKAHANVKKRLAAYGLTPVQNLVLEALRYEEGQSAGDLGNKLVLDSATLSGVLDRMSEKGWIVKQTDTEDKRMLRIYLSDRAKGFQPDLAREREEANEEILRELSIEERLLLKRLLKDLR</sequence>
<dbReference type="Gene3D" id="1.10.10.10">
    <property type="entry name" value="Winged helix-like DNA-binding domain superfamily/Winged helix DNA-binding domain"/>
    <property type="match status" value="1"/>
</dbReference>
<evidence type="ECO:0000259" key="4">
    <source>
        <dbReference type="PROSITE" id="PS50995"/>
    </source>
</evidence>
<dbReference type="AlphaFoldDB" id="A0A9D6UZH4"/>
<gene>
    <name evidence="5" type="ORF">HY912_06585</name>
</gene>
<dbReference type="SUPFAM" id="SSF46785">
    <property type="entry name" value="Winged helix' DNA-binding domain"/>
    <property type="match status" value="1"/>
</dbReference>
<accession>A0A9D6UZH4</accession>
<comment type="caution">
    <text evidence="5">The sequence shown here is derived from an EMBL/GenBank/DDBJ whole genome shotgun (WGS) entry which is preliminary data.</text>
</comment>
<dbReference type="GO" id="GO:0003677">
    <property type="term" value="F:DNA binding"/>
    <property type="evidence" value="ECO:0007669"/>
    <property type="project" value="UniProtKB-KW"/>
</dbReference>
<evidence type="ECO:0000313" key="5">
    <source>
        <dbReference type="EMBL" id="MBI5249143.1"/>
    </source>
</evidence>
<dbReference type="InterPro" id="IPR000835">
    <property type="entry name" value="HTH_MarR-typ"/>
</dbReference>
<dbReference type="PANTHER" id="PTHR42756">
    <property type="entry name" value="TRANSCRIPTIONAL REGULATOR, MARR"/>
    <property type="match status" value="1"/>
</dbReference>
<reference evidence="5" key="1">
    <citation type="submission" date="2020-07" db="EMBL/GenBank/DDBJ databases">
        <title>Huge and variable diversity of episymbiotic CPR bacteria and DPANN archaea in groundwater ecosystems.</title>
        <authorList>
            <person name="He C.Y."/>
            <person name="Keren R."/>
            <person name="Whittaker M."/>
            <person name="Farag I.F."/>
            <person name="Doudna J."/>
            <person name="Cate J.H.D."/>
            <person name="Banfield J.F."/>
        </authorList>
    </citation>
    <scope>NUCLEOTIDE SEQUENCE</scope>
    <source>
        <strain evidence="5">NC_groundwater_1664_Pr3_B-0.1um_52_9</strain>
    </source>
</reference>
<evidence type="ECO:0000256" key="2">
    <source>
        <dbReference type="ARBA" id="ARBA00023125"/>
    </source>
</evidence>
<name>A0A9D6UZH4_9BACT</name>
<dbReference type="Pfam" id="PF01047">
    <property type="entry name" value="MarR"/>
    <property type="match status" value="1"/>
</dbReference>
<dbReference type="GO" id="GO:0003700">
    <property type="term" value="F:DNA-binding transcription factor activity"/>
    <property type="evidence" value="ECO:0007669"/>
    <property type="project" value="InterPro"/>
</dbReference>
<dbReference type="SMART" id="SM00347">
    <property type="entry name" value="HTH_MARR"/>
    <property type="match status" value="1"/>
</dbReference>
<dbReference type="InterPro" id="IPR036388">
    <property type="entry name" value="WH-like_DNA-bd_sf"/>
</dbReference>
<dbReference type="EMBL" id="JACRDE010000184">
    <property type="protein sequence ID" value="MBI5249143.1"/>
    <property type="molecule type" value="Genomic_DNA"/>
</dbReference>
<evidence type="ECO:0000256" key="1">
    <source>
        <dbReference type="ARBA" id="ARBA00023015"/>
    </source>
</evidence>
<keyword evidence="2" id="KW-0238">DNA-binding</keyword>
<keyword evidence="3" id="KW-0804">Transcription</keyword>
<feature type="domain" description="HTH marR-type" evidence="4">
    <location>
        <begin position="5"/>
        <end position="136"/>
    </location>
</feature>
<organism evidence="5 6">
    <name type="scientific">Desulfomonile tiedjei</name>
    <dbReference type="NCBI Taxonomy" id="2358"/>
    <lineage>
        <taxon>Bacteria</taxon>
        <taxon>Pseudomonadati</taxon>
        <taxon>Thermodesulfobacteriota</taxon>
        <taxon>Desulfomonilia</taxon>
        <taxon>Desulfomonilales</taxon>
        <taxon>Desulfomonilaceae</taxon>
        <taxon>Desulfomonile</taxon>
    </lineage>
</organism>
<evidence type="ECO:0000256" key="3">
    <source>
        <dbReference type="ARBA" id="ARBA00023163"/>
    </source>
</evidence>
<protein>
    <submittedName>
        <fullName evidence="5">MarR family transcriptional regulator</fullName>
    </submittedName>
</protein>
<evidence type="ECO:0000313" key="6">
    <source>
        <dbReference type="Proteomes" id="UP000807825"/>
    </source>
</evidence>
<dbReference type="PROSITE" id="PS50995">
    <property type="entry name" value="HTH_MARR_2"/>
    <property type="match status" value="1"/>
</dbReference>
<dbReference type="PANTHER" id="PTHR42756:SF1">
    <property type="entry name" value="TRANSCRIPTIONAL REPRESSOR OF EMRAB OPERON"/>
    <property type="match status" value="1"/>
</dbReference>
<dbReference type="Proteomes" id="UP000807825">
    <property type="component" value="Unassembled WGS sequence"/>
</dbReference>